<reference evidence="1 2" key="1">
    <citation type="submission" date="2023-09" db="EMBL/GenBank/DDBJ databases">
        <title>Complete Genome and Methylome dissection of Bacillus brevis NEB573 original source of BbsI restriction endonuclease.</title>
        <authorList>
            <person name="Fomenkov A."/>
            <person name="Roberts R.D."/>
        </authorList>
    </citation>
    <scope>NUCLEOTIDE SEQUENCE [LARGE SCALE GENOMIC DNA]</scope>
    <source>
        <strain evidence="1 2">NEB573</strain>
    </source>
</reference>
<name>A0ABY9T3R4_BREBE</name>
<proteinExistence type="predicted"/>
<protein>
    <submittedName>
        <fullName evidence="1">Uncharacterized protein</fullName>
    </submittedName>
</protein>
<accession>A0ABY9T3R4</accession>
<dbReference type="RefSeq" id="WP_310765133.1">
    <property type="nucleotide sequence ID" value="NZ_CP134050.1"/>
</dbReference>
<gene>
    <name evidence="1" type="ORF">RGB73_23280</name>
</gene>
<dbReference type="Proteomes" id="UP001256827">
    <property type="component" value="Chromosome"/>
</dbReference>
<keyword evidence="2" id="KW-1185">Reference proteome</keyword>
<evidence type="ECO:0000313" key="1">
    <source>
        <dbReference type="EMBL" id="WNC13587.1"/>
    </source>
</evidence>
<sequence length="77" mass="8086">MTRKSRMMGRYGTAAGVYKVSRQVRKAAGESESSLAAIAGSRSPGAELFVGPSVEGTDKEYWKVLSGDVDGGKPSFA</sequence>
<dbReference type="EMBL" id="CP134050">
    <property type="protein sequence ID" value="WNC13587.1"/>
    <property type="molecule type" value="Genomic_DNA"/>
</dbReference>
<evidence type="ECO:0000313" key="2">
    <source>
        <dbReference type="Proteomes" id="UP001256827"/>
    </source>
</evidence>
<organism evidence="1 2">
    <name type="scientific">Brevibacillus brevis</name>
    <name type="common">Bacillus brevis</name>
    <dbReference type="NCBI Taxonomy" id="1393"/>
    <lineage>
        <taxon>Bacteria</taxon>
        <taxon>Bacillati</taxon>
        <taxon>Bacillota</taxon>
        <taxon>Bacilli</taxon>
        <taxon>Bacillales</taxon>
        <taxon>Paenibacillaceae</taxon>
        <taxon>Brevibacillus</taxon>
    </lineage>
</organism>